<evidence type="ECO:0000256" key="1">
    <source>
        <dbReference type="ARBA" id="ARBA00022857"/>
    </source>
</evidence>
<dbReference type="Gene3D" id="3.40.50.720">
    <property type="entry name" value="NAD(P)-binding Rossmann-like Domain"/>
    <property type="match status" value="1"/>
</dbReference>
<dbReference type="Proteomes" id="UP000076512">
    <property type="component" value="Unassembled WGS sequence"/>
</dbReference>
<dbReference type="GO" id="GO:0008270">
    <property type="term" value="F:zinc ion binding"/>
    <property type="evidence" value="ECO:0007669"/>
    <property type="project" value="InterPro"/>
</dbReference>
<dbReference type="GO" id="GO:0035925">
    <property type="term" value="F:mRNA 3'-UTR AU-rich region binding"/>
    <property type="evidence" value="ECO:0007669"/>
    <property type="project" value="TreeGrafter"/>
</dbReference>
<dbReference type="SUPFAM" id="SSF51735">
    <property type="entry name" value="NAD(P)-binding Rossmann-fold domains"/>
    <property type="match status" value="1"/>
</dbReference>
<evidence type="ECO:0000256" key="2">
    <source>
        <dbReference type="ARBA" id="ARBA00023002"/>
    </source>
</evidence>
<dbReference type="Pfam" id="PF00107">
    <property type="entry name" value="ADH_zinc_N"/>
    <property type="match status" value="1"/>
</dbReference>
<proteinExistence type="predicted"/>
<dbReference type="GO" id="GO:0003960">
    <property type="term" value="F:quinone reductase (NADPH) activity"/>
    <property type="evidence" value="ECO:0007669"/>
    <property type="project" value="TreeGrafter"/>
</dbReference>
<comment type="caution">
    <text evidence="4">The sequence shown here is derived from an EMBL/GenBank/DDBJ whole genome shotgun (WGS) entry which is preliminary data.</text>
</comment>
<sequence>MHVVEVKSFGGPEVLRPGVAPDPVAGPGEVVVDVAAADVMFLDARLRAGWGQDFFAIRVPYVPGGAVAGVVSAVGPDVDPAWVGRRVATQTAASGIGGGQPVGGYAERAAAKADALAEVPEGLDLVRAAALVHDGGTALAVLGQAAVRPGEWVLVTAAGGGLGTLFVQLARAAGARVIAAARGGTKLALAERLGATAVVDYDESGWADQVLELTGGAGVHVVFDGAGGKIGRDALGTVVEGGRFFGYGNAAGGFFNDDAESVAAPGVTVHTLMDITRADGIDWHALGAQALAAAAAGDFEVVVGQTFPLDRAAEAHAAIESRAAVGRTILTV</sequence>
<feature type="domain" description="Enoyl reductase (ER)" evidence="3">
    <location>
        <begin position="10"/>
        <end position="330"/>
    </location>
</feature>
<evidence type="ECO:0000313" key="5">
    <source>
        <dbReference type="Proteomes" id="UP000076512"/>
    </source>
</evidence>
<organism evidence="4 5">
    <name type="scientific">Nocardia terpenica</name>
    <dbReference type="NCBI Taxonomy" id="455432"/>
    <lineage>
        <taxon>Bacteria</taxon>
        <taxon>Bacillati</taxon>
        <taxon>Actinomycetota</taxon>
        <taxon>Actinomycetes</taxon>
        <taxon>Mycobacteriales</taxon>
        <taxon>Nocardiaceae</taxon>
        <taxon>Nocardia</taxon>
    </lineage>
</organism>
<dbReference type="AlphaFoldDB" id="A0A161Z205"/>
<evidence type="ECO:0000313" key="4">
    <source>
        <dbReference type="EMBL" id="KZM72354.1"/>
    </source>
</evidence>
<reference evidence="4 5" key="1">
    <citation type="submission" date="2016-04" db="EMBL/GenBank/DDBJ databases">
        <authorList>
            <person name="Evans L.H."/>
            <person name="Alamgir A."/>
            <person name="Owens N."/>
            <person name="Weber N.D."/>
            <person name="Virtaneva K."/>
            <person name="Barbian K."/>
            <person name="Babar A."/>
            <person name="Rosenke K."/>
        </authorList>
    </citation>
    <scope>NUCLEOTIDE SEQUENCE [LARGE SCALE GENOMIC DNA]</scope>
    <source>
        <strain evidence="4 5">IFM 0406</strain>
    </source>
</reference>
<dbReference type="InterPro" id="IPR013149">
    <property type="entry name" value="ADH-like_C"/>
</dbReference>
<dbReference type="PANTHER" id="PTHR48106">
    <property type="entry name" value="QUINONE OXIDOREDUCTASE PIG3-RELATED"/>
    <property type="match status" value="1"/>
</dbReference>
<dbReference type="InterPro" id="IPR020843">
    <property type="entry name" value="ER"/>
</dbReference>
<keyword evidence="1" id="KW-0521">NADP</keyword>
<name>A0A161Z205_9NOCA</name>
<evidence type="ECO:0000259" key="3">
    <source>
        <dbReference type="SMART" id="SM00829"/>
    </source>
</evidence>
<protein>
    <submittedName>
        <fullName evidence="4">NADPH:quinone reductase</fullName>
    </submittedName>
</protein>
<dbReference type="GO" id="GO:0070402">
    <property type="term" value="F:NADPH binding"/>
    <property type="evidence" value="ECO:0007669"/>
    <property type="project" value="TreeGrafter"/>
</dbReference>
<dbReference type="InterPro" id="IPR011032">
    <property type="entry name" value="GroES-like_sf"/>
</dbReference>
<dbReference type="PANTHER" id="PTHR48106:SF13">
    <property type="entry name" value="QUINONE OXIDOREDUCTASE-RELATED"/>
    <property type="match status" value="1"/>
</dbReference>
<keyword evidence="2" id="KW-0560">Oxidoreductase</keyword>
<dbReference type="RefSeq" id="WP_067592294.1">
    <property type="nucleotide sequence ID" value="NZ_JABMCZ010000001.1"/>
</dbReference>
<dbReference type="InterPro" id="IPR013154">
    <property type="entry name" value="ADH-like_N"/>
</dbReference>
<dbReference type="OrthoDB" id="5195079at2"/>
<dbReference type="SUPFAM" id="SSF50129">
    <property type="entry name" value="GroES-like"/>
    <property type="match status" value="1"/>
</dbReference>
<dbReference type="InterPro" id="IPR002364">
    <property type="entry name" value="Quin_OxRdtase/zeta-crystal_CS"/>
</dbReference>
<dbReference type="Gene3D" id="3.90.180.10">
    <property type="entry name" value="Medium-chain alcohol dehydrogenases, catalytic domain"/>
    <property type="match status" value="1"/>
</dbReference>
<dbReference type="GO" id="GO:0005829">
    <property type="term" value="C:cytosol"/>
    <property type="evidence" value="ECO:0007669"/>
    <property type="project" value="TreeGrafter"/>
</dbReference>
<keyword evidence="5" id="KW-1185">Reference proteome</keyword>
<accession>A0A161Z205</accession>
<gene>
    <name evidence="4" type="ORF">AWN90_36125</name>
</gene>
<dbReference type="STRING" id="455432.AWN90_36125"/>
<dbReference type="PROSITE" id="PS01162">
    <property type="entry name" value="QOR_ZETA_CRYSTAL"/>
    <property type="match status" value="1"/>
</dbReference>
<dbReference type="SMART" id="SM00829">
    <property type="entry name" value="PKS_ER"/>
    <property type="match status" value="1"/>
</dbReference>
<dbReference type="EMBL" id="LWGR01000008">
    <property type="protein sequence ID" value="KZM72354.1"/>
    <property type="molecule type" value="Genomic_DNA"/>
</dbReference>
<dbReference type="Pfam" id="PF08240">
    <property type="entry name" value="ADH_N"/>
    <property type="match status" value="1"/>
</dbReference>
<dbReference type="InterPro" id="IPR036291">
    <property type="entry name" value="NAD(P)-bd_dom_sf"/>
</dbReference>